<feature type="signal peptide" evidence="5">
    <location>
        <begin position="1"/>
        <end position="22"/>
    </location>
</feature>
<sequence length="153" mass="17071">MSKDLLFIVFLIVSFVEQLTLARPPSSDVQVPYLIIGNTTCHNKGYLGATVALYDGDPSMLNLPIVSTTSTSNGSFCLQTKIPHSEQKKGNFKLIFQHSCGQTNAYSSDKFVFSIPLKNNSKMSGGKLLYNLTNIELSQHKYRCFSTECMMRQ</sequence>
<dbReference type="WBParaSite" id="PTRK_0001476500.1">
    <property type="protein sequence ID" value="PTRK_0001476500.1"/>
    <property type="gene ID" value="PTRK_0001476500"/>
</dbReference>
<dbReference type="InterPro" id="IPR001534">
    <property type="entry name" value="Transthyretin-like"/>
</dbReference>
<protein>
    <submittedName>
        <fullName evidence="7">Transthyretin-like family protein</fullName>
    </submittedName>
</protein>
<dbReference type="GO" id="GO:0009986">
    <property type="term" value="C:cell surface"/>
    <property type="evidence" value="ECO:0007669"/>
    <property type="project" value="InterPro"/>
</dbReference>
<dbReference type="Pfam" id="PF01060">
    <property type="entry name" value="TTR-52"/>
    <property type="match status" value="1"/>
</dbReference>
<evidence type="ECO:0000256" key="2">
    <source>
        <dbReference type="ARBA" id="ARBA00010112"/>
    </source>
</evidence>
<keyword evidence="4 5" id="KW-0732">Signal</keyword>
<evidence type="ECO:0000256" key="1">
    <source>
        <dbReference type="ARBA" id="ARBA00004613"/>
    </source>
</evidence>
<proteinExistence type="inferred from homology"/>
<feature type="chain" id="PRO_5005892433" evidence="5">
    <location>
        <begin position="23"/>
        <end position="153"/>
    </location>
</feature>
<evidence type="ECO:0000256" key="5">
    <source>
        <dbReference type="SAM" id="SignalP"/>
    </source>
</evidence>
<organism evidence="6 7">
    <name type="scientific">Parastrongyloides trichosuri</name>
    <name type="common">Possum-specific nematode worm</name>
    <dbReference type="NCBI Taxonomy" id="131310"/>
    <lineage>
        <taxon>Eukaryota</taxon>
        <taxon>Metazoa</taxon>
        <taxon>Ecdysozoa</taxon>
        <taxon>Nematoda</taxon>
        <taxon>Chromadorea</taxon>
        <taxon>Rhabditida</taxon>
        <taxon>Tylenchina</taxon>
        <taxon>Panagrolaimomorpha</taxon>
        <taxon>Strongyloidoidea</taxon>
        <taxon>Strongyloididae</taxon>
        <taxon>Parastrongyloides</taxon>
    </lineage>
</organism>
<evidence type="ECO:0000313" key="6">
    <source>
        <dbReference type="Proteomes" id="UP000038045"/>
    </source>
</evidence>
<comment type="subcellular location">
    <subcellularLocation>
        <location evidence="1">Secreted</location>
    </subcellularLocation>
</comment>
<name>A0A0N5A098_PARTI</name>
<evidence type="ECO:0000313" key="7">
    <source>
        <dbReference type="WBParaSite" id="PTRK_0001476500.1"/>
    </source>
</evidence>
<evidence type="ECO:0000256" key="4">
    <source>
        <dbReference type="ARBA" id="ARBA00022729"/>
    </source>
</evidence>
<reference evidence="7" key="1">
    <citation type="submission" date="2017-02" db="UniProtKB">
        <authorList>
            <consortium name="WormBaseParasite"/>
        </authorList>
    </citation>
    <scope>IDENTIFICATION</scope>
</reference>
<comment type="similarity">
    <text evidence="2">Belongs to the nematode transthyretin-like family.</text>
</comment>
<dbReference type="AlphaFoldDB" id="A0A0N5A098"/>
<keyword evidence="3" id="KW-0964">Secreted</keyword>
<dbReference type="InterPro" id="IPR038479">
    <property type="entry name" value="Transthyretin-like_sf"/>
</dbReference>
<accession>A0A0N5A098</accession>
<keyword evidence="6" id="KW-1185">Reference proteome</keyword>
<dbReference type="GO" id="GO:0005576">
    <property type="term" value="C:extracellular region"/>
    <property type="evidence" value="ECO:0007669"/>
    <property type="project" value="UniProtKB-SubCell"/>
</dbReference>
<evidence type="ECO:0000256" key="3">
    <source>
        <dbReference type="ARBA" id="ARBA00022525"/>
    </source>
</evidence>
<dbReference type="Gene3D" id="2.60.40.3330">
    <property type="match status" value="1"/>
</dbReference>
<dbReference type="Proteomes" id="UP000038045">
    <property type="component" value="Unplaced"/>
</dbReference>